<dbReference type="InterPro" id="IPR034746">
    <property type="entry name" value="POTRA"/>
</dbReference>
<sequence length="153" mass="16587">MKLKQIASALMMLGISPLAFADFTIQDIRVEGLQRTEPSTVFNYLPVKVGDTYNDTHGSAIIKSLYATGFFDDVRVETADGQLLLTVIERPTIGSLNITGAKMLQNDAIKKNLESFGLAQSQYFNQATLNQAVAGLKENTSGAANSISKSRPK</sequence>
<dbReference type="AlphaFoldDB" id="A0A379B0X9"/>
<feature type="chain" id="PRO_5016746783" evidence="3">
    <location>
        <begin position="22"/>
        <end position="153"/>
    </location>
</feature>
<dbReference type="InterPro" id="IPR010827">
    <property type="entry name" value="BamA/TamA_POTRA"/>
</dbReference>
<dbReference type="Gene3D" id="3.10.20.310">
    <property type="entry name" value="membrane protein fhac"/>
    <property type="match status" value="2"/>
</dbReference>
<evidence type="ECO:0000256" key="2">
    <source>
        <dbReference type="ARBA" id="ARBA00023136"/>
    </source>
</evidence>
<dbReference type="Pfam" id="PF07244">
    <property type="entry name" value="POTRA"/>
    <property type="match status" value="1"/>
</dbReference>
<evidence type="ECO:0000313" key="5">
    <source>
        <dbReference type="EMBL" id="SUB32171.1"/>
    </source>
</evidence>
<dbReference type="GO" id="GO:0019867">
    <property type="term" value="C:outer membrane"/>
    <property type="evidence" value="ECO:0007669"/>
    <property type="project" value="InterPro"/>
</dbReference>
<comment type="subcellular location">
    <subcellularLocation>
        <location evidence="1">Membrane</location>
    </subcellularLocation>
</comment>
<accession>A0A379B0X9</accession>
<evidence type="ECO:0000259" key="4">
    <source>
        <dbReference type="PROSITE" id="PS51779"/>
    </source>
</evidence>
<name>A0A379B0X9_NEIGO</name>
<feature type="signal peptide" evidence="3">
    <location>
        <begin position="1"/>
        <end position="21"/>
    </location>
</feature>
<gene>
    <name evidence="5" type="primary">omp_3</name>
    <name evidence="5" type="ORF">NCTC11421_03601</name>
</gene>
<dbReference type="EMBL" id="UGRI01000002">
    <property type="protein sequence ID" value="SUB32171.1"/>
    <property type="molecule type" value="Genomic_DNA"/>
</dbReference>
<keyword evidence="3" id="KW-0732">Signal</keyword>
<dbReference type="PROSITE" id="PS51779">
    <property type="entry name" value="POTRA"/>
    <property type="match status" value="1"/>
</dbReference>
<proteinExistence type="predicted"/>
<evidence type="ECO:0000256" key="1">
    <source>
        <dbReference type="ARBA" id="ARBA00004370"/>
    </source>
</evidence>
<organism evidence="5">
    <name type="scientific">Neisseria gonorrhoeae</name>
    <dbReference type="NCBI Taxonomy" id="485"/>
    <lineage>
        <taxon>Bacteria</taxon>
        <taxon>Pseudomonadati</taxon>
        <taxon>Pseudomonadota</taxon>
        <taxon>Betaproteobacteria</taxon>
        <taxon>Neisseriales</taxon>
        <taxon>Neisseriaceae</taxon>
        <taxon>Neisseria</taxon>
    </lineage>
</organism>
<protein>
    <submittedName>
        <fullName evidence="5">Outer-membrane protein assembly factor Omp85</fullName>
    </submittedName>
</protein>
<evidence type="ECO:0000256" key="3">
    <source>
        <dbReference type="SAM" id="SignalP"/>
    </source>
</evidence>
<feature type="domain" description="POTRA" evidence="4">
    <location>
        <begin position="23"/>
        <end position="90"/>
    </location>
</feature>
<keyword evidence="2" id="KW-0472">Membrane</keyword>
<reference evidence="5" key="1">
    <citation type="submission" date="2018-06" db="EMBL/GenBank/DDBJ databases">
        <authorList>
            <consortium name="Pathogen Informatics"/>
            <person name="Doyle S."/>
        </authorList>
    </citation>
    <scope>NUCLEOTIDE SEQUENCE [LARGE SCALE GENOMIC DNA]</scope>
    <source>
        <strain evidence="5">NCTC11421</strain>
    </source>
</reference>